<organism evidence="2 3">
    <name type="scientific">Dinoponera quadriceps</name>
    <name type="common">South American ant</name>
    <dbReference type="NCBI Taxonomy" id="609295"/>
    <lineage>
        <taxon>Eukaryota</taxon>
        <taxon>Metazoa</taxon>
        <taxon>Ecdysozoa</taxon>
        <taxon>Arthropoda</taxon>
        <taxon>Hexapoda</taxon>
        <taxon>Insecta</taxon>
        <taxon>Pterygota</taxon>
        <taxon>Neoptera</taxon>
        <taxon>Endopterygota</taxon>
        <taxon>Hymenoptera</taxon>
        <taxon>Apocrita</taxon>
        <taxon>Aculeata</taxon>
        <taxon>Formicoidea</taxon>
        <taxon>Formicidae</taxon>
        <taxon>Ponerinae</taxon>
        <taxon>Ponerini</taxon>
        <taxon>Dinoponera</taxon>
    </lineage>
</organism>
<proteinExistence type="predicted"/>
<gene>
    <name evidence="3" type="primary">LOC106744243</name>
</gene>
<accession>A0A6P3X8W3</accession>
<evidence type="ECO:0000313" key="3">
    <source>
        <dbReference type="RefSeq" id="XP_014474314.1"/>
    </source>
</evidence>
<dbReference type="Proteomes" id="UP000515204">
    <property type="component" value="Unplaced"/>
</dbReference>
<protein>
    <submittedName>
        <fullName evidence="3">Uncharacterized protein LOC106744243 isoform X1</fullName>
    </submittedName>
</protein>
<evidence type="ECO:0000313" key="2">
    <source>
        <dbReference type="Proteomes" id="UP000515204"/>
    </source>
</evidence>
<sequence length="431" mass="49150">MRDTSNAVNFSQIPQLDHVRRDLDKMEMPVETPEWLNVSFMQKALRKSEGDDSIHVIDIFTKPATDKGDNYTSDMIRVTVEYSQDQAGRKVTKKKTVIVKISPIAEGIRKDLITNSSLFITEMLMMSDTLEKMNQLLKHPLSAKCLYIQKQDPQLLVIEDLAPLGFRMADREAGLDLAHCTLALRGLAKFHASSVALCEKEPSQKDMDRKGMFSPDHPEELTKFFSLSLKSLAKEVTKWPELDKKYSAKLDNFSKKIYKIGSKLSRQCDDDFNVINHGDFWVNNMLFKYSDGKPIDHIFVDFQLCSYTSPAIDLLYFLGTSPSMEIIENNKDVLLNEYLNTLSSTMKQLGCKTQPPTMEKLKKSLKERAAYEMIASFTILPIVLCKKADVKGFDEIMSKDGSYDNPGFQGKIFKKIMLKRIPLYDEQGLLD</sequence>
<name>A0A6P3X8W3_DINQU</name>
<dbReference type="AlphaFoldDB" id="A0A6P3X8W3"/>
<dbReference type="OrthoDB" id="8250698at2759"/>
<evidence type="ECO:0000259" key="1">
    <source>
        <dbReference type="SMART" id="SM00587"/>
    </source>
</evidence>
<feature type="domain" description="CHK kinase-like" evidence="1">
    <location>
        <begin position="156"/>
        <end position="348"/>
    </location>
</feature>
<dbReference type="KEGG" id="dqu:106744243"/>
<dbReference type="GeneID" id="106744243"/>
<dbReference type="PANTHER" id="PTHR11012:SF56">
    <property type="entry name" value="CHK KINASE-LIKE DOMAIN-CONTAINING PROTEIN-RELATED"/>
    <property type="match status" value="1"/>
</dbReference>
<dbReference type="RefSeq" id="XP_014474314.1">
    <property type="nucleotide sequence ID" value="XM_014618828.1"/>
</dbReference>
<dbReference type="InterPro" id="IPR011009">
    <property type="entry name" value="Kinase-like_dom_sf"/>
</dbReference>
<dbReference type="InterPro" id="IPR015897">
    <property type="entry name" value="CHK_kinase-like"/>
</dbReference>
<dbReference type="SUPFAM" id="SSF56112">
    <property type="entry name" value="Protein kinase-like (PK-like)"/>
    <property type="match status" value="1"/>
</dbReference>
<dbReference type="InterPro" id="IPR004119">
    <property type="entry name" value="EcKL"/>
</dbReference>
<dbReference type="Pfam" id="PF02958">
    <property type="entry name" value="EcKL"/>
    <property type="match status" value="1"/>
</dbReference>
<dbReference type="SMART" id="SM00587">
    <property type="entry name" value="CHK"/>
    <property type="match status" value="1"/>
</dbReference>
<dbReference type="Gene3D" id="3.90.1200.10">
    <property type="match status" value="1"/>
</dbReference>
<dbReference type="PANTHER" id="PTHR11012">
    <property type="entry name" value="PROTEIN KINASE-LIKE DOMAIN-CONTAINING"/>
    <property type="match status" value="1"/>
</dbReference>
<keyword evidence="2" id="KW-1185">Reference proteome</keyword>
<reference evidence="3" key="1">
    <citation type="submission" date="2025-08" db="UniProtKB">
        <authorList>
            <consortium name="RefSeq"/>
        </authorList>
    </citation>
    <scope>IDENTIFICATION</scope>
</reference>